<dbReference type="GO" id="GO:0090090">
    <property type="term" value="P:negative regulation of canonical Wnt signaling pathway"/>
    <property type="evidence" value="ECO:0007669"/>
    <property type="project" value="InterPro"/>
</dbReference>
<evidence type="ECO:0000256" key="1">
    <source>
        <dbReference type="ARBA" id="ARBA00004496"/>
    </source>
</evidence>
<evidence type="ECO:0000313" key="5">
    <source>
        <dbReference type="Proteomes" id="UP000272942"/>
    </source>
</evidence>
<evidence type="ECO:0000313" key="4">
    <source>
        <dbReference type="EMBL" id="VDP43481.1"/>
    </source>
</evidence>
<dbReference type="InterPro" id="IPR043581">
    <property type="entry name" value="Axin-like"/>
</dbReference>
<gene>
    <name evidence="4" type="ORF">ECPE_LOCUS1655</name>
</gene>
<dbReference type="SMART" id="SM00315">
    <property type="entry name" value="RGS"/>
    <property type="match status" value="1"/>
</dbReference>
<sequence>MSATIRASAVTDLNSFDSLVDKCGAFISSTVEIPSSKSGGILGILSDSEGVKLFNNFLCMRSSGHLLDFWFACKGFRTNVDPNNPDKLFQVAKVIYRTYVKSGADHAVPLPNSLKHEISNVVGIDRTLFDSAQENVGSLLEQTFYPEFLDYLKNGFMYGNPSVNRLLSTIFDTGTGDTSSPLLFRAGSPLSKEKSKRKAFLSFQRTLQLSIHICSLFIRISWSKTYFFDPYFLSFLLELSSEPRILALYLCMLINSVLYT</sequence>
<organism evidence="6">
    <name type="scientific">Echinostoma caproni</name>
    <dbReference type="NCBI Taxonomy" id="27848"/>
    <lineage>
        <taxon>Eukaryota</taxon>
        <taxon>Metazoa</taxon>
        <taxon>Spiralia</taxon>
        <taxon>Lophotrochozoa</taxon>
        <taxon>Platyhelminthes</taxon>
        <taxon>Trematoda</taxon>
        <taxon>Digenea</taxon>
        <taxon>Plagiorchiida</taxon>
        <taxon>Echinostomata</taxon>
        <taxon>Echinostomatoidea</taxon>
        <taxon>Echinostomatidae</taxon>
        <taxon>Echinostoma</taxon>
    </lineage>
</organism>
<dbReference type="InterPro" id="IPR044926">
    <property type="entry name" value="RGS_subdomain_2"/>
</dbReference>
<dbReference type="GO" id="GO:0005634">
    <property type="term" value="C:nucleus"/>
    <property type="evidence" value="ECO:0007669"/>
    <property type="project" value="TreeGrafter"/>
</dbReference>
<keyword evidence="5" id="KW-1185">Reference proteome</keyword>
<reference evidence="6" key="1">
    <citation type="submission" date="2016-06" db="UniProtKB">
        <authorList>
            <consortium name="WormBaseParasite"/>
        </authorList>
    </citation>
    <scope>IDENTIFICATION</scope>
</reference>
<proteinExistence type="predicted"/>
<reference evidence="4 5" key="2">
    <citation type="submission" date="2018-11" db="EMBL/GenBank/DDBJ databases">
        <authorList>
            <consortium name="Pathogen Informatics"/>
        </authorList>
    </citation>
    <scope>NUCLEOTIDE SEQUENCE [LARGE SCALE GENOMIC DNA]</scope>
    <source>
        <strain evidence="4 5">Egypt</strain>
    </source>
</reference>
<evidence type="ECO:0000256" key="2">
    <source>
        <dbReference type="ARBA" id="ARBA00022490"/>
    </source>
</evidence>
<dbReference type="PRINTS" id="PR01301">
    <property type="entry name" value="RGSPROTEIN"/>
</dbReference>
<dbReference type="GO" id="GO:0008013">
    <property type="term" value="F:beta-catenin binding"/>
    <property type="evidence" value="ECO:0007669"/>
    <property type="project" value="TreeGrafter"/>
</dbReference>
<dbReference type="Gene3D" id="1.10.167.10">
    <property type="entry name" value="Regulator of G-protein Signalling 4, domain 2"/>
    <property type="match status" value="1"/>
</dbReference>
<dbReference type="AlphaFoldDB" id="A0A183A3X0"/>
<dbReference type="OrthoDB" id="10007451at2759"/>
<name>A0A183A3X0_9TREM</name>
<dbReference type="Proteomes" id="UP000272942">
    <property type="component" value="Unassembled WGS sequence"/>
</dbReference>
<dbReference type="EMBL" id="UZAN01012551">
    <property type="protein sequence ID" value="VDP43481.1"/>
    <property type="molecule type" value="Genomic_DNA"/>
</dbReference>
<dbReference type="InterPro" id="IPR036305">
    <property type="entry name" value="RGS_sf"/>
</dbReference>
<dbReference type="GO" id="GO:0031625">
    <property type="term" value="F:ubiquitin protein ligase binding"/>
    <property type="evidence" value="ECO:0007669"/>
    <property type="project" value="TreeGrafter"/>
</dbReference>
<dbReference type="GO" id="GO:0030877">
    <property type="term" value="C:beta-catenin destruction complex"/>
    <property type="evidence" value="ECO:0007669"/>
    <property type="project" value="TreeGrafter"/>
</dbReference>
<protein>
    <submittedName>
        <fullName evidence="6">RGS domain-containing protein</fullName>
    </submittedName>
</protein>
<dbReference type="PANTHER" id="PTHR46102">
    <property type="entry name" value="AXIN"/>
    <property type="match status" value="1"/>
</dbReference>
<dbReference type="GO" id="GO:0019901">
    <property type="term" value="F:protein kinase binding"/>
    <property type="evidence" value="ECO:0007669"/>
    <property type="project" value="TreeGrafter"/>
</dbReference>
<comment type="subcellular location">
    <subcellularLocation>
        <location evidence="1">Cytoplasm</location>
    </subcellularLocation>
</comment>
<keyword evidence="2" id="KW-0963">Cytoplasm</keyword>
<dbReference type="GO" id="GO:0005886">
    <property type="term" value="C:plasma membrane"/>
    <property type="evidence" value="ECO:0007669"/>
    <property type="project" value="TreeGrafter"/>
</dbReference>
<dbReference type="Pfam" id="PF00615">
    <property type="entry name" value="RGS"/>
    <property type="match status" value="1"/>
</dbReference>
<dbReference type="WBParaSite" id="ECPE_0000165501-mRNA-1">
    <property type="protein sequence ID" value="ECPE_0000165501-mRNA-1"/>
    <property type="gene ID" value="ECPE_0000165501"/>
</dbReference>
<dbReference type="SUPFAM" id="SSF48097">
    <property type="entry name" value="Regulator of G-protein signaling, RGS"/>
    <property type="match status" value="1"/>
</dbReference>
<evidence type="ECO:0000259" key="3">
    <source>
        <dbReference type="PROSITE" id="PS50132"/>
    </source>
</evidence>
<dbReference type="GO" id="GO:0060090">
    <property type="term" value="F:molecular adaptor activity"/>
    <property type="evidence" value="ECO:0007669"/>
    <property type="project" value="TreeGrafter"/>
</dbReference>
<evidence type="ECO:0000313" key="6">
    <source>
        <dbReference type="WBParaSite" id="ECPE_0000165501-mRNA-1"/>
    </source>
</evidence>
<dbReference type="InterPro" id="IPR016137">
    <property type="entry name" value="RGS"/>
</dbReference>
<dbReference type="GO" id="GO:0032436">
    <property type="term" value="P:positive regulation of proteasomal ubiquitin-dependent protein catabolic process"/>
    <property type="evidence" value="ECO:0007669"/>
    <property type="project" value="TreeGrafter"/>
</dbReference>
<accession>A0A183A3X0</accession>
<dbReference type="PANTHER" id="PTHR46102:SF2">
    <property type="entry name" value="AXIN"/>
    <property type="match status" value="1"/>
</dbReference>
<feature type="domain" description="RGS" evidence="3">
    <location>
        <begin position="44"/>
        <end position="150"/>
    </location>
</feature>
<dbReference type="GO" id="GO:0005737">
    <property type="term" value="C:cytoplasm"/>
    <property type="evidence" value="ECO:0007669"/>
    <property type="project" value="UniProtKB-SubCell"/>
</dbReference>
<dbReference type="GO" id="GO:0048468">
    <property type="term" value="P:cell development"/>
    <property type="evidence" value="ECO:0007669"/>
    <property type="project" value="TreeGrafter"/>
</dbReference>
<dbReference type="PROSITE" id="PS50132">
    <property type="entry name" value="RGS"/>
    <property type="match status" value="1"/>
</dbReference>